<dbReference type="PANTHER" id="PTHR23525">
    <property type="entry name" value="TRANSPORTER, PUTATIVE-RELATED"/>
    <property type="match status" value="1"/>
</dbReference>
<evidence type="ECO:0008006" key="4">
    <source>
        <dbReference type="Google" id="ProtNLM"/>
    </source>
</evidence>
<dbReference type="AlphaFoldDB" id="C5LZ87"/>
<gene>
    <name evidence="2" type="ORF">Pmar_PMAR025502</name>
</gene>
<dbReference type="Pfam" id="PF07690">
    <property type="entry name" value="MFS_1"/>
    <property type="match status" value="2"/>
</dbReference>
<evidence type="ECO:0000313" key="2">
    <source>
        <dbReference type="EMBL" id="EEQ97881.1"/>
    </source>
</evidence>
<dbReference type="GeneID" id="9037618"/>
<evidence type="ECO:0000256" key="1">
    <source>
        <dbReference type="SAM" id="Phobius"/>
    </source>
</evidence>
<keyword evidence="1" id="KW-0812">Transmembrane</keyword>
<dbReference type="InterPro" id="IPR011701">
    <property type="entry name" value="MFS"/>
</dbReference>
<keyword evidence="3" id="KW-1185">Reference proteome</keyword>
<dbReference type="Gene3D" id="1.20.1250.20">
    <property type="entry name" value="MFS general substrate transporter like domains"/>
    <property type="match status" value="2"/>
</dbReference>
<evidence type="ECO:0000313" key="3">
    <source>
        <dbReference type="Proteomes" id="UP000007800"/>
    </source>
</evidence>
<dbReference type="InParanoid" id="C5LZ87"/>
<protein>
    <recommendedName>
        <fullName evidence="4">Major facilitator superfamily (MFS) profile domain-containing protein</fullName>
    </recommendedName>
</protein>
<feature type="transmembrane region" description="Helical" evidence="1">
    <location>
        <begin position="96"/>
        <end position="115"/>
    </location>
</feature>
<feature type="transmembrane region" description="Helical" evidence="1">
    <location>
        <begin position="298"/>
        <end position="316"/>
    </location>
</feature>
<feature type="transmembrane region" description="Helical" evidence="1">
    <location>
        <begin position="31"/>
        <end position="56"/>
    </location>
</feature>
<feature type="transmembrane region" description="Helical" evidence="1">
    <location>
        <begin position="121"/>
        <end position="145"/>
    </location>
</feature>
<feature type="transmembrane region" description="Helical" evidence="1">
    <location>
        <begin position="257"/>
        <end position="278"/>
    </location>
</feature>
<dbReference type="OMA" id="RKWHINI"/>
<dbReference type="InterPro" id="IPR036259">
    <property type="entry name" value="MFS_trans_sf"/>
</dbReference>
<keyword evidence="1" id="KW-0472">Membrane</keyword>
<keyword evidence="1" id="KW-1133">Transmembrane helix</keyword>
<proteinExistence type="predicted"/>
<feature type="transmembrane region" description="Helical" evidence="1">
    <location>
        <begin position="68"/>
        <end position="89"/>
    </location>
</feature>
<dbReference type="EMBL" id="GG686856">
    <property type="protein sequence ID" value="EEQ97881.1"/>
    <property type="molecule type" value="Genomic_DNA"/>
</dbReference>
<dbReference type="GO" id="GO:0022857">
    <property type="term" value="F:transmembrane transporter activity"/>
    <property type="evidence" value="ECO:0007669"/>
    <property type="project" value="InterPro"/>
</dbReference>
<accession>C5LZ87</accession>
<sequence>MPEIGDHYSPLAASEVRESEKKRICERNRQLMMVTTFMYALIQSMENSGIFDAYIYIVGGEKNTEVGFVASIFGLSSLVLAMPAGWLIDNYSRAKLLSIGSVVLTAALLLYLYGVVTDNLILLYVVFFIYGAQWVIQSSASYSLFADSLPHGQRADAMSTVSILQNVAGGTGPFLGVVLVHILGNEWQLPILHRIIVIVGLVEFPTNWINTLWRDVEHHEHADTNMSIKAGDAGVGETVEVKILTDSEKVARLRAGYGWLVPYVISVNDIVTSVGAGMTIRYFPLFFMNDYGFSPMQLQILIGSYSIVIGISTYLCNRTSKILGRVRACFLFAGIGTTCLYCLSSLYNLPALLVVYFVRGGLQNAVYPLDRSLIMDYVVSKQRGKWNAVESITAASWAGSAALGGWLCDGHDYRYAFSITAHIYTIALLMRIPLFFLVRENTGDPESAQSRRLLEDNKQSQSDRCYHMHCCELCSLHILLLSFPRAI</sequence>
<organism evidence="3">
    <name type="scientific">Perkinsus marinus (strain ATCC 50983 / TXsc)</name>
    <dbReference type="NCBI Taxonomy" id="423536"/>
    <lineage>
        <taxon>Eukaryota</taxon>
        <taxon>Sar</taxon>
        <taxon>Alveolata</taxon>
        <taxon>Perkinsozoa</taxon>
        <taxon>Perkinsea</taxon>
        <taxon>Perkinsida</taxon>
        <taxon>Perkinsidae</taxon>
        <taxon>Perkinsus</taxon>
    </lineage>
</organism>
<dbReference type="PANTHER" id="PTHR23525:SF1">
    <property type="entry name" value="NODULIN-LIKE DOMAIN-CONTAINING PROTEIN"/>
    <property type="match status" value="1"/>
</dbReference>
<dbReference type="RefSeq" id="XP_002765164.1">
    <property type="nucleotide sequence ID" value="XM_002765118.1"/>
</dbReference>
<reference evidence="2 3" key="1">
    <citation type="submission" date="2008-07" db="EMBL/GenBank/DDBJ databases">
        <authorList>
            <person name="El-Sayed N."/>
            <person name="Caler E."/>
            <person name="Inman J."/>
            <person name="Amedeo P."/>
            <person name="Hass B."/>
            <person name="Wortman J."/>
        </authorList>
    </citation>
    <scope>NUCLEOTIDE SEQUENCE [LARGE SCALE GENOMIC DNA]</scope>
    <source>
        <strain evidence="3">ATCC 50983 / TXsc</strain>
    </source>
</reference>
<dbReference type="SUPFAM" id="SSF103473">
    <property type="entry name" value="MFS general substrate transporter"/>
    <property type="match status" value="2"/>
</dbReference>
<feature type="transmembrane region" description="Helical" evidence="1">
    <location>
        <begin position="328"/>
        <end position="347"/>
    </location>
</feature>
<dbReference type="Proteomes" id="UP000007800">
    <property type="component" value="Unassembled WGS sequence"/>
</dbReference>
<feature type="transmembrane region" description="Helical" evidence="1">
    <location>
        <begin position="415"/>
        <end position="438"/>
    </location>
</feature>
<dbReference type="OrthoDB" id="541403at2759"/>
<name>C5LZ87_PERM5</name>